<dbReference type="Proteomes" id="UP001058734">
    <property type="component" value="Segment"/>
</dbReference>
<evidence type="ECO:0000313" key="1">
    <source>
        <dbReference type="EMBL" id="UWI83467.1"/>
    </source>
</evidence>
<evidence type="ECO:0000313" key="2">
    <source>
        <dbReference type="Proteomes" id="UP001058734"/>
    </source>
</evidence>
<sequence>MWMAAIGAVMGMANAQAQKEEQAAQQYAQKAIDQARADAANTVNTANAEGANKIRYATNDFEAAQAALSTTTRSIANQQKLQAFGEQYNALQVNIARQSDQMLRGRLVDQLQAASNLGALRADAASRGVGGSSAEIMRSVAALNFGSRETQAADMRQQLSYDQALQRSGMIRTAILSQDLTVDLPSLDYGFSSAPTQTAGTYFQSNNGVRQAIISGLPALAAAAGEIGGALAGAAAPSGFYGAGARSAADYSLTFGLGGSSYQSTAGTSSLTFGSSTPTSGMFTSA</sequence>
<reference evidence="1" key="1">
    <citation type="submission" date="2022-07" db="EMBL/GenBank/DDBJ databases">
        <title>Biological characterization and genomic analysis of novel phages DLDT_So2 and BHDT_So9 against Pseudomonas solanacearum, an infectious agent in tomato in Vietnam.</title>
        <authorList>
            <person name="Pham Q.-A.N."/>
            <person name="To N.H."/>
            <person name="Vo N."/>
            <person name="Tu V.Q."/>
            <person name="Nguyen T.M."/>
            <person name="Nguyen H.D."/>
            <person name="Andrew M."/>
            <person name="Le T.-T.T."/>
            <person name="Vo P.T."/>
            <person name="Huynh O.N."/>
            <person name="Hoang H.A."/>
        </authorList>
    </citation>
    <scope>NUCLEOTIDE SEQUENCE</scope>
</reference>
<protein>
    <recommendedName>
        <fullName evidence="3">Internal virion protein</fullName>
    </recommendedName>
</protein>
<evidence type="ECO:0008006" key="3">
    <source>
        <dbReference type="Google" id="ProtNLM"/>
    </source>
</evidence>
<accession>A0A9E7U8P8</accession>
<name>A0A9E7U8P8_9CAUD</name>
<organism evidence="1 2">
    <name type="scientific">Ralstonia phage BHDT_So9</name>
    <dbReference type="NCBI Taxonomy" id="2972464"/>
    <lineage>
        <taxon>Viruses</taxon>
        <taxon>Duplodnaviria</taxon>
        <taxon>Heunggongvirae</taxon>
        <taxon>Uroviricota</taxon>
        <taxon>Caudoviricetes</taxon>
        <taxon>Autographivirales</taxon>
        <taxon>Autonotataviridae</taxon>
        <taxon>Okabevirinae</taxon>
        <taxon>Higashivirus</taxon>
        <taxon>Higashivirus BHDTSo9</taxon>
    </lineage>
</organism>
<keyword evidence="2" id="KW-1185">Reference proteome</keyword>
<proteinExistence type="predicted"/>
<dbReference type="EMBL" id="OP087422">
    <property type="protein sequence ID" value="UWI83467.1"/>
    <property type="molecule type" value="Genomic_DNA"/>
</dbReference>